<dbReference type="FunFam" id="3.30.70.940:FF:000002">
    <property type="entry name" value="Transcription termination/antitermination protein NusG"/>
    <property type="match status" value="1"/>
</dbReference>
<reference evidence="13 14" key="1">
    <citation type="submission" date="2017-11" db="EMBL/GenBank/DDBJ databases">
        <title>Evolution of Phototrophy in the Chloroflexi Phylum Driven by Horizontal Gene Transfer.</title>
        <authorList>
            <person name="Ward L.M."/>
            <person name="Hemp J."/>
            <person name="Shih P.M."/>
            <person name="Mcglynn S.E."/>
            <person name="Fischer W."/>
        </authorList>
    </citation>
    <scope>NUCLEOTIDE SEQUENCE [LARGE SCALE GENOMIC DNA]</scope>
    <source>
        <strain evidence="12">CP1_1M</strain>
        <strain evidence="11">JP3_13</strain>
    </source>
</reference>
<comment type="similarity">
    <text evidence="5 7">Belongs to the NusG family.</text>
</comment>
<dbReference type="EMBL" id="PGTM01000071">
    <property type="protein sequence ID" value="PJF36206.1"/>
    <property type="molecule type" value="Genomic_DNA"/>
</dbReference>
<dbReference type="NCBIfam" id="TIGR00922">
    <property type="entry name" value="nusG"/>
    <property type="match status" value="1"/>
</dbReference>
<dbReference type="InterPro" id="IPR005824">
    <property type="entry name" value="KOW"/>
</dbReference>
<dbReference type="InterPro" id="IPR001062">
    <property type="entry name" value="Transcrpt_antiterm_NusG"/>
</dbReference>
<accession>A0A2M8PF76</accession>
<dbReference type="GO" id="GO:0006353">
    <property type="term" value="P:DNA-templated transcription termination"/>
    <property type="evidence" value="ECO:0007669"/>
    <property type="project" value="UniProtKB-UniRule"/>
</dbReference>
<dbReference type="GO" id="GO:0032784">
    <property type="term" value="P:regulation of DNA-templated transcription elongation"/>
    <property type="evidence" value="ECO:0007669"/>
    <property type="project" value="InterPro"/>
</dbReference>
<dbReference type="SUPFAM" id="SSF82679">
    <property type="entry name" value="N-utilization substance G protein NusG, N-terminal domain"/>
    <property type="match status" value="1"/>
</dbReference>
<dbReference type="GO" id="GO:0006354">
    <property type="term" value="P:DNA-templated transcription elongation"/>
    <property type="evidence" value="ECO:0007669"/>
    <property type="project" value="UniProtKB-UniRule"/>
</dbReference>
<evidence type="ECO:0000313" key="12">
    <source>
        <dbReference type="EMBL" id="PJF42154.1"/>
    </source>
</evidence>
<evidence type="ECO:0000256" key="6">
    <source>
        <dbReference type="NCBIfam" id="TIGR00922"/>
    </source>
</evidence>
<evidence type="ECO:0000256" key="5">
    <source>
        <dbReference type="HAMAP-Rule" id="MF_00948"/>
    </source>
</evidence>
<accession>A0A2M8PX68</accession>
<sequence>MPPRRPRPRYEDPEYDPTPIYLDQIEAEEARSAKTPKKPKRPTTRRKKKDELIEEPEAPDHVVIGTNAEGEQIIIHEDETPQWYVVHCYSGYENKVRQIIEQRRETLGLQDRIFDIIVPTEEEIEVREGKRRTVERRVFPGYILVEMKMDKESWFMVRNTPGVTGFVGTDNRPTPLRPEEVAQIIRRMESDTPRIRVDFKIGDRVRIIDGPFYDFIGTVNFIDPEKNKVRVMVSFFGRETPVELDFLQVEKAPEKAKETEKFERFEKTEVERREKTEKTERREKLGQKK</sequence>
<evidence type="ECO:0000256" key="2">
    <source>
        <dbReference type="ARBA" id="ARBA00022814"/>
    </source>
</evidence>
<dbReference type="SMART" id="SM00738">
    <property type="entry name" value="NGN"/>
    <property type="match status" value="1"/>
</dbReference>
<evidence type="ECO:0000259" key="10">
    <source>
        <dbReference type="SMART" id="SM00739"/>
    </source>
</evidence>
<dbReference type="PANTHER" id="PTHR30265">
    <property type="entry name" value="RHO-INTERACTING TRANSCRIPTION TERMINATION FACTOR NUSG"/>
    <property type="match status" value="1"/>
</dbReference>
<evidence type="ECO:0000313" key="14">
    <source>
        <dbReference type="Proteomes" id="UP000229681"/>
    </source>
</evidence>
<dbReference type="GO" id="GO:0005829">
    <property type="term" value="C:cytosol"/>
    <property type="evidence" value="ECO:0007669"/>
    <property type="project" value="TreeGrafter"/>
</dbReference>
<dbReference type="InterPro" id="IPR036735">
    <property type="entry name" value="NGN_dom_sf"/>
</dbReference>
<gene>
    <name evidence="5" type="primary">nusG</name>
    <name evidence="11" type="ORF">CUN49_06595</name>
    <name evidence="12" type="ORF">CUN50_05175</name>
</gene>
<dbReference type="PANTHER" id="PTHR30265:SF2">
    <property type="entry name" value="TRANSCRIPTION TERMINATION_ANTITERMINATION PROTEIN NUSG"/>
    <property type="match status" value="1"/>
</dbReference>
<comment type="function">
    <text evidence="5 7">Participates in transcription elongation, termination and antitermination.</text>
</comment>
<comment type="caution">
    <text evidence="12">The sequence shown here is derived from an EMBL/GenBank/DDBJ whole genome shotgun (WGS) entry which is preliminary data.</text>
</comment>
<feature type="region of interest" description="Disordered" evidence="8">
    <location>
        <begin position="1"/>
        <end position="58"/>
    </location>
</feature>
<dbReference type="FunFam" id="2.30.30.30:FF:000002">
    <property type="entry name" value="Transcription termination/antitermination factor NusG"/>
    <property type="match status" value="1"/>
</dbReference>
<dbReference type="PRINTS" id="PR00338">
    <property type="entry name" value="NUSGTNSCPFCT"/>
</dbReference>
<keyword evidence="1 5" id="KW-0806">Transcription termination</keyword>
<dbReference type="InterPro" id="IPR006645">
    <property type="entry name" value="NGN-like_dom"/>
</dbReference>
<name>A0A2M8PX68_9CHLR</name>
<dbReference type="InterPro" id="IPR008991">
    <property type="entry name" value="Translation_prot_SH3-like_sf"/>
</dbReference>
<dbReference type="Gene3D" id="3.30.70.940">
    <property type="entry name" value="NusG, N-terminal domain"/>
    <property type="match status" value="1"/>
</dbReference>
<dbReference type="Proteomes" id="UP000228947">
    <property type="component" value="Unassembled WGS sequence"/>
</dbReference>
<dbReference type="CDD" id="cd06091">
    <property type="entry name" value="KOW_NusG"/>
    <property type="match status" value="1"/>
</dbReference>
<evidence type="ECO:0000313" key="11">
    <source>
        <dbReference type="EMBL" id="PJF36206.1"/>
    </source>
</evidence>
<evidence type="ECO:0000256" key="4">
    <source>
        <dbReference type="ARBA" id="ARBA00023163"/>
    </source>
</evidence>
<feature type="region of interest" description="Disordered" evidence="8">
    <location>
        <begin position="267"/>
        <end position="289"/>
    </location>
</feature>
<dbReference type="CDD" id="cd09891">
    <property type="entry name" value="NGN_Bact_1"/>
    <property type="match status" value="1"/>
</dbReference>
<dbReference type="Pfam" id="PF00467">
    <property type="entry name" value="KOW"/>
    <property type="match status" value="1"/>
</dbReference>
<dbReference type="Gene3D" id="2.30.30.30">
    <property type="match status" value="1"/>
</dbReference>
<keyword evidence="4 5" id="KW-0804">Transcription</keyword>
<dbReference type="HAMAP" id="MF_00948">
    <property type="entry name" value="NusG"/>
    <property type="match status" value="1"/>
</dbReference>
<dbReference type="SMART" id="SM00739">
    <property type="entry name" value="KOW"/>
    <property type="match status" value="1"/>
</dbReference>
<dbReference type="Pfam" id="PF02357">
    <property type="entry name" value="NusG"/>
    <property type="match status" value="1"/>
</dbReference>
<dbReference type="Proteomes" id="UP000229681">
    <property type="component" value="Unassembled WGS sequence"/>
</dbReference>
<dbReference type="InterPro" id="IPR043425">
    <property type="entry name" value="NusG-like"/>
</dbReference>
<dbReference type="AlphaFoldDB" id="A0A2M8PX68"/>
<dbReference type="InterPro" id="IPR014722">
    <property type="entry name" value="Rib_uL2_dom2"/>
</dbReference>
<dbReference type="GO" id="GO:0031564">
    <property type="term" value="P:transcription antitermination"/>
    <property type="evidence" value="ECO:0007669"/>
    <property type="project" value="UniProtKB-UniRule"/>
</dbReference>
<keyword evidence="3 5" id="KW-0805">Transcription regulation</keyword>
<dbReference type="InterPro" id="IPR047050">
    <property type="entry name" value="NGN"/>
</dbReference>
<evidence type="ECO:0000259" key="9">
    <source>
        <dbReference type="SMART" id="SM00738"/>
    </source>
</evidence>
<proteinExistence type="inferred from homology"/>
<keyword evidence="2 5" id="KW-0889">Transcription antitermination</keyword>
<evidence type="ECO:0000313" key="13">
    <source>
        <dbReference type="Proteomes" id="UP000228947"/>
    </source>
</evidence>
<dbReference type="SUPFAM" id="SSF50104">
    <property type="entry name" value="Translation proteins SH3-like domain"/>
    <property type="match status" value="1"/>
</dbReference>
<feature type="domain" description="NusG-like N-terminal" evidence="9">
    <location>
        <begin position="80"/>
        <end position="188"/>
    </location>
</feature>
<feature type="compositionally biased region" description="Basic residues" evidence="8">
    <location>
        <begin position="34"/>
        <end position="48"/>
    </location>
</feature>
<protein>
    <recommendedName>
        <fullName evidence="5 6">Transcription termination/antitermination protein NusG</fullName>
    </recommendedName>
</protein>
<dbReference type="EMBL" id="PGTL01000030">
    <property type="protein sequence ID" value="PJF42154.1"/>
    <property type="molecule type" value="Genomic_DNA"/>
</dbReference>
<feature type="domain" description="KOW" evidence="10">
    <location>
        <begin position="198"/>
        <end position="225"/>
    </location>
</feature>
<evidence type="ECO:0000256" key="8">
    <source>
        <dbReference type="SAM" id="MobiDB-lite"/>
    </source>
</evidence>
<evidence type="ECO:0000256" key="3">
    <source>
        <dbReference type="ARBA" id="ARBA00023015"/>
    </source>
</evidence>
<evidence type="ECO:0000256" key="7">
    <source>
        <dbReference type="RuleBase" id="RU000538"/>
    </source>
</evidence>
<organism evidence="12 13">
    <name type="scientific">Candidatus Thermofonsia Clade 1 bacterium</name>
    <dbReference type="NCBI Taxonomy" id="2364210"/>
    <lineage>
        <taxon>Bacteria</taxon>
        <taxon>Bacillati</taxon>
        <taxon>Chloroflexota</taxon>
        <taxon>Candidatus Thermofontia</taxon>
        <taxon>Candidatus Thermofonsia Clade 1</taxon>
    </lineage>
</organism>
<evidence type="ECO:0000256" key="1">
    <source>
        <dbReference type="ARBA" id="ARBA00022472"/>
    </source>
</evidence>